<evidence type="ECO:0000256" key="1">
    <source>
        <dbReference type="SAM" id="SignalP"/>
    </source>
</evidence>
<dbReference type="AlphaFoldDB" id="A0A916V140"/>
<accession>A0A916V140</accession>
<reference evidence="2" key="2">
    <citation type="submission" date="2020-09" db="EMBL/GenBank/DDBJ databases">
        <authorList>
            <person name="Sun Q."/>
            <person name="Zhou Y."/>
        </authorList>
    </citation>
    <scope>NUCLEOTIDE SEQUENCE</scope>
    <source>
        <strain evidence="2">CGMCC 1.10998</strain>
    </source>
</reference>
<evidence type="ECO:0008006" key="4">
    <source>
        <dbReference type="Google" id="ProtNLM"/>
    </source>
</evidence>
<keyword evidence="1" id="KW-0732">Signal</keyword>
<gene>
    <name evidence="2" type="ORF">GCM10011396_48680</name>
</gene>
<comment type="caution">
    <text evidence="2">The sequence shown here is derived from an EMBL/GenBank/DDBJ whole genome shotgun (WGS) entry which is preliminary data.</text>
</comment>
<organism evidence="2 3">
    <name type="scientific">Undibacterium terreum</name>
    <dbReference type="NCBI Taxonomy" id="1224302"/>
    <lineage>
        <taxon>Bacteria</taxon>
        <taxon>Pseudomonadati</taxon>
        <taxon>Pseudomonadota</taxon>
        <taxon>Betaproteobacteria</taxon>
        <taxon>Burkholderiales</taxon>
        <taxon>Oxalobacteraceae</taxon>
        <taxon>Undibacterium</taxon>
    </lineage>
</organism>
<protein>
    <recommendedName>
        <fullName evidence="4">Beta-barrel assembly-enhancing protease</fullName>
    </recommendedName>
</protein>
<evidence type="ECO:0000313" key="3">
    <source>
        <dbReference type="Proteomes" id="UP000637423"/>
    </source>
</evidence>
<proteinExistence type="predicted"/>
<dbReference type="SUPFAM" id="SSF48452">
    <property type="entry name" value="TPR-like"/>
    <property type="match status" value="1"/>
</dbReference>
<reference evidence="2" key="1">
    <citation type="journal article" date="2014" name="Int. J. Syst. Evol. Microbiol.">
        <title>Complete genome sequence of Corynebacterium casei LMG S-19264T (=DSM 44701T), isolated from a smear-ripened cheese.</title>
        <authorList>
            <consortium name="US DOE Joint Genome Institute (JGI-PGF)"/>
            <person name="Walter F."/>
            <person name="Albersmeier A."/>
            <person name="Kalinowski J."/>
            <person name="Ruckert C."/>
        </authorList>
    </citation>
    <scope>NUCLEOTIDE SEQUENCE</scope>
    <source>
        <strain evidence="2">CGMCC 1.10998</strain>
    </source>
</reference>
<evidence type="ECO:0000313" key="2">
    <source>
        <dbReference type="EMBL" id="GGC95562.1"/>
    </source>
</evidence>
<dbReference type="InterPro" id="IPR011990">
    <property type="entry name" value="TPR-like_helical_dom_sf"/>
</dbReference>
<dbReference type="InterPro" id="IPR019734">
    <property type="entry name" value="TPR_rpt"/>
</dbReference>
<feature type="chain" id="PRO_5037483374" description="Beta-barrel assembly-enhancing protease" evidence="1">
    <location>
        <begin position="20"/>
        <end position="394"/>
    </location>
</feature>
<dbReference type="Proteomes" id="UP000637423">
    <property type="component" value="Unassembled WGS sequence"/>
</dbReference>
<feature type="signal peptide" evidence="1">
    <location>
        <begin position="1"/>
        <end position="19"/>
    </location>
</feature>
<sequence length="394" mass="43214">MLLKIISVVLLAMAATAHARPYIPADDKQIVERLPSRNDPAQKDFQRLRKQLAQKPDDLAAASELAQKYINEARNDGDPRYLGYAQAVLKPWWNLPQPPVPVLVLRATLLQSTHQFPAALADLNAVLKQDRDNAQAWLTRATVQQVQGQYAQAKNSCMHLYALAPELITATCLSNIGSLNGDADKSYAMLVDAYKKNGNTDPGVSVWVMTLLAEMAVRRSDTAAAEQWYRQAMQLLPPDSYLLGSYADFLLDRKRAAEVIPLLKDKTRVDALLLRYALALQAVNAAEASTQREALGQRFAAAMMRGDTVHQREQARYELQLKGNAAAALKLAQLNWEVQKEAADVRIYLEAAVAAGDIRAAAPVLAWIRQTGLQDAALTPLVSRLSGLVQGGAA</sequence>
<keyword evidence="3" id="KW-1185">Reference proteome</keyword>
<dbReference type="EMBL" id="BMED01000006">
    <property type="protein sequence ID" value="GGC95562.1"/>
    <property type="molecule type" value="Genomic_DNA"/>
</dbReference>
<dbReference type="RefSeq" id="WP_188568738.1">
    <property type="nucleotide sequence ID" value="NZ_BMED01000006.1"/>
</dbReference>
<dbReference type="SMART" id="SM00028">
    <property type="entry name" value="TPR"/>
    <property type="match status" value="3"/>
</dbReference>
<name>A0A916V140_9BURK</name>
<dbReference type="Gene3D" id="1.25.40.10">
    <property type="entry name" value="Tetratricopeptide repeat domain"/>
    <property type="match status" value="1"/>
</dbReference>